<reference evidence="2 3" key="1">
    <citation type="submission" date="2015-07" db="EMBL/GenBank/DDBJ databases">
        <title>Isolation and Genomic Characterization of a Novel Halophilic Metal-Reducing Deltaproteobacterium from the Deep Subsurface.</title>
        <authorList>
            <person name="Badalamenti J.P."/>
            <person name="Summers Z.M."/>
            <person name="Gralnick J.A."/>
            <person name="Bond D.R."/>
        </authorList>
    </citation>
    <scope>NUCLEOTIDE SEQUENCE [LARGE SCALE GENOMIC DNA]</scope>
    <source>
        <strain evidence="2 3">WTL</strain>
    </source>
</reference>
<keyword evidence="1" id="KW-1133">Transmembrane helix</keyword>
<organism evidence="2 3">
    <name type="scientific">Desulfuromonas soudanensis</name>
    <dbReference type="NCBI Taxonomy" id="1603606"/>
    <lineage>
        <taxon>Bacteria</taxon>
        <taxon>Pseudomonadati</taxon>
        <taxon>Thermodesulfobacteriota</taxon>
        <taxon>Desulfuromonadia</taxon>
        <taxon>Desulfuromonadales</taxon>
        <taxon>Desulfuromonadaceae</taxon>
        <taxon>Desulfuromonas</taxon>
    </lineage>
</organism>
<dbReference type="AlphaFoldDB" id="A0A0M4DJL8"/>
<evidence type="ECO:0000256" key="1">
    <source>
        <dbReference type="SAM" id="Phobius"/>
    </source>
</evidence>
<dbReference type="Proteomes" id="UP000057158">
    <property type="component" value="Chromosome"/>
</dbReference>
<dbReference type="KEGG" id="des:DSOUD_2567"/>
<evidence type="ECO:0000313" key="3">
    <source>
        <dbReference type="Proteomes" id="UP000057158"/>
    </source>
</evidence>
<protein>
    <submittedName>
        <fullName evidence="2">Uncharacterized protein</fullName>
    </submittedName>
</protein>
<feature type="transmembrane region" description="Helical" evidence="1">
    <location>
        <begin position="51"/>
        <end position="71"/>
    </location>
</feature>
<keyword evidence="1" id="KW-0472">Membrane</keyword>
<accession>A0A0M4DJL8</accession>
<feature type="transmembrane region" description="Helical" evidence="1">
    <location>
        <begin position="25"/>
        <end position="45"/>
    </location>
</feature>
<keyword evidence="3" id="KW-1185">Reference proteome</keyword>
<keyword evidence="1" id="KW-0812">Transmembrane</keyword>
<sequence length="106" mass="11969">MAEDGKGEGKELAEGLWIIRRRRRYLWGLLLVYIPAIWVSLEVTGSDRKTAYVFAVWFVLVFAAILAAAVVRCPRCGNPFHLSGVLPMFFRSCRHCGLGLDADRNK</sequence>
<proteinExistence type="predicted"/>
<dbReference type="RefSeq" id="WP_053551337.1">
    <property type="nucleotide sequence ID" value="NZ_CP010802.1"/>
</dbReference>
<evidence type="ECO:0000313" key="2">
    <source>
        <dbReference type="EMBL" id="ALC17320.1"/>
    </source>
</evidence>
<name>A0A0M4DJL8_9BACT</name>
<dbReference type="EMBL" id="CP010802">
    <property type="protein sequence ID" value="ALC17320.1"/>
    <property type="molecule type" value="Genomic_DNA"/>
</dbReference>
<gene>
    <name evidence="2" type="ORF">DSOUD_2567</name>
</gene>
<dbReference type="PATRIC" id="fig|1603606.3.peg.2779"/>
<dbReference type="OrthoDB" id="5396660at2"/>